<evidence type="ECO:0000313" key="3">
    <source>
        <dbReference type="Proteomes" id="UP000253529"/>
    </source>
</evidence>
<protein>
    <submittedName>
        <fullName evidence="2">Uncharacterized protein</fullName>
    </submittedName>
</protein>
<proteinExistence type="predicted"/>
<dbReference type="EMBL" id="QNRK01000014">
    <property type="protein sequence ID" value="RBP12214.1"/>
    <property type="molecule type" value="Genomic_DNA"/>
</dbReference>
<keyword evidence="1" id="KW-0732">Signal</keyword>
<name>A0A366FC03_9HYPH</name>
<dbReference type="RefSeq" id="WP_113889848.1">
    <property type="nucleotide sequence ID" value="NZ_QNRK01000014.1"/>
</dbReference>
<accession>A0A366FC03</accession>
<comment type="caution">
    <text evidence="2">The sequence shown here is derived from an EMBL/GenBank/DDBJ whole genome shotgun (WGS) entry which is preliminary data.</text>
</comment>
<sequence>MTLRALALAAIACALCPAPSRAGPCADDIYKADVAIAKRLEQLAAQGKPGAESSFATTHHQPTPATIAGAEEKVGDISEAQATAVRKWMTEARKDDAAGDRESCEKALAQARGLLGM</sequence>
<keyword evidence="3" id="KW-1185">Reference proteome</keyword>
<evidence type="ECO:0000313" key="2">
    <source>
        <dbReference type="EMBL" id="RBP12214.1"/>
    </source>
</evidence>
<dbReference type="Proteomes" id="UP000253529">
    <property type="component" value="Unassembled WGS sequence"/>
</dbReference>
<feature type="chain" id="PRO_5016628364" evidence="1">
    <location>
        <begin position="23"/>
        <end position="117"/>
    </location>
</feature>
<evidence type="ECO:0000256" key="1">
    <source>
        <dbReference type="SAM" id="SignalP"/>
    </source>
</evidence>
<dbReference type="OrthoDB" id="8456558at2"/>
<feature type="signal peptide" evidence="1">
    <location>
        <begin position="1"/>
        <end position="22"/>
    </location>
</feature>
<organism evidence="2 3">
    <name type="scientific">Roseiarcus fermentans</name>
    <dbReference type="NCBI Taxonomy" id="1473586"/>
    <lineage>
        <taxon>Bacteria</taxon>
        <taxon>Pseudomonadati</taxon>
        <taxon>Pseudomonadota</taxon>
        <taxon>Alphaproteobacteria</taxon>
        <taxon>Hyphomicrobiales</taxon>
        <taxon>Roseiarcaceae</taxon>
        <taxon>Roseiarcus</taxon>
    </lineage>
</organism>
<reference evidence="2 3" key="1">
    <citation type="submission" date="2018-06" db="EMBL/GenBank/DDBJ databases">
        <title>Genomic Encyclopedia of Type Strains, Phase IV (KMG-IV): sequencing the most valuable type-strain genomes for metagenomic binning, comparative biology and taxonomic classification.</title>
        <authorList>
            <person name="Goeker M."/>
        </authorList>
    </citation>
    <scope>NUCLEOTIDE SEQUENCE [LARGE SCALE GENOMIC DNA]</scope>
    <source>
        <strain evidence="2 3">DSM 24875</strain>
    </source>
</reference>
<gene>
    <name evidence="2" type="ORF">DFR50_11443</name>
</gene>
<dbReference type="AlphaFoldDB" id="A0A366FC03"/>